<evidence type="ECO:0000256" key="5">
    <source>
        <dbReference type="ARBA" id="ARBA00022747"/>
    </source>
</evidence>
<dbReference type="Pfam" id="PF00145">
    <property type="entry name" value="DNA_methylase"/>
    <property type="match status" value="2"/>
</dbReference>
<dbReference type="EC" id="2.1.1.37" evidence="1"/>
<keyword evidence="3 7" id="KW-0808">Transferase</keyword>
<dbReference type="GO" id="GO:0032259">
    <property type="term" value="P:methylation"/>
    <property type="evidence" value="ECO:0007669"/>
    <property type="project" value="UniProtKB-KW"/>
</dbReference>
<name>A0ABU5ZWS2_9FLAO</name>
<evidence type="ECO:0000313" key="8">
    <source>
        <dbReference type="EMBL" id="MEB3346324.1"/>
    </source>
</evidence>
<dbReference type="GO" id="GO:0008168">
    <property type="term" value="F:methyltransferase activity"/>
    <property type="evidence" value="ECO:0007669"/>
    <property type="project" value="UniProtKB-KW"/>
</dbReference>
<dbReference type="Proteomes" id="UP001327027">
    <property type="component" value="Unassembled WGS sequence"/>
</dbReference>
<evidence type="ECO:0000256" key="2">
    <source>
        <dbReference type="ARBA" id="ARBA00022603"/>
    </source>
</evidence>
<dbReference type="PROSITE" id="PS00095">
    <property type="entry name" value="C5_MTASE_2"/>
    <property type="match status" value="1"/>
</dbReference>
<dbReference type="InterPro" id="IPR029063">
    <property type="entry name" value="SAM-dependent_MTases_sf"/>
</dbReference>
<evidence type="ECO:0000256" key="3">
    <source>
        <dbReference type="ARBA" id="ARBA00022679"/>
    </source>
</evidence>
<dbReference type="InterPro" id="IPR050390">
    <property type="entry name" value="C5-Methyltransferase"/>
</dbReference>
<evidence type="ECO:0000256" key="6">
    <source>
        <dbReference type="ARBA" id="ARBA00047422"/>
    </source>
</evidence>
<comment type="similarity">
    <text evidence="7">Belongs to the class I-like SAM-binding methyltransferase superfamily. C5-methyltransferase family.</text>
</comment>
<protein>
    <recommendedName>
        <fullName evidence="1">DNA (cytosine-5-)-methyltransferase</fullName>
        <ecNumber evidence="1">2.1.1.37</ecNumber>
    </recommendedName>
</protein>
<dbReference type="EMBL" id="JAYKLX010000005">
    <property type="protein sequence ID" value="MEB3346324.1"/>
    <property type="molecule type" value="Genomic_DNA"/>
</dbReference>
<evidence type="ECO:0000313" key="9">
    <source>
        <dbReference type="Proteomes" id="UP001327027"/>
    </source>
</evidence>
<sequence length="533" mass="60422">MKKSIVSNGDLNLFTEHDAVKLIDHIRANKSDNAPLILWVDLFCGCGGVTEGYSQNENNFIVACVNHDPFAIKSHHANHPKCIHYTEDIRDWTVIWKIQSLINQLRSHFPEAYIGLHASLECTHFSKAKGGLARDADSRTLADHLFKYLCFNPDYITIENVEEFLTWGPVDENGKPVKDLKAVDYNRWVSEFESLGFQYDYKILNAADFGAYTSRKRYFGMFTANCLPICFPDPTHVSRKKLHLHPELKPHNAVREKLNLENEGKSLFGLTHHGKEYSEATFWRVYHGLIKFHKEGCFTIRYNGGNLKEKSKSLNNPLGTILTNSVHSLIHPVFLTSYYGQSKDGNGVHSLDEPCNTITTKDRFALHFLQYSYTNNGKGNHSNLNEPANSITTNPKHNLVTTKWLFDHQFKNTGNSVDKPCPTIIARQDKKPLYVASANNYGLTNHSIPKQGDNEVKTLLRSFMREHGIFDIKIRPLEVDELLRIQGFPDDYKLEGGVTRAKKYIGNSVCPPMAKAIGKAISNSLKAKLEKVA</sequence>
<comment type="catalytic activity">
    <reaction evidence="6">
        <text>a 2'-deoxycytidine in DNA + S-adenosyl-L-methionine = a 5-methyl-2'-deoxycytidine in DNA + S-adenosyl-L-homocysteine + H(+)</text>
        <dbReference type="Rhea" id="RHEA:13681"/>
        <dbReference type="Rhea" id="RHEA-COMP:11369"/>
        <dbReference type="Rhea" id="RHEA-COMP:11370"/>
        <dbReference type="ChEBI" id="CHEBI:15378"/>
        <dbReference type="ChEBI" id="CHEBI:57856"/>
        <dbReference type="ChEBI" id="CHEBI:59789"/>
        <dbReference type="ChEBI" id="CHEBI:85452"/>
        <dbReference type="ChEBI" id="CHEBI:85454"/>
        <dbReference type="EC" id="2.1.1.37"/>
    </reaction>
</comment>
<evidence type="ECO:0000256" key="1">
    <source>
        <dbReference type="ARBA" id="ARBA00011975"/>
    </source>
</evidence>
<dbReference type="PANTHER" id="PTHR10629:SF52">
    <property type="entry name" value="DNA (CYTOSINE-5)-METHYLTRANSFERASE 1"/>
    <property type="match status" value="1"/>
</dbReference>
<dbReference type="RefSeq" id="WP_324180348.1">
    <property type="nucleotide sequence ID" value="NZ_BAABAW010000024.1"/>
</dbReference>
<dbReference type="Gene3D" id="3.40.50.150">
    <property type="entry name" value="Vaccinia Virus protein VP39"/>
    <property type="match status" value="1"/>
</dbReference>
<keyword evidence="2 7" id="KW-0489">Methyltransferase</keyword>
<keyword evidence="5" id="KW-0680">Restriction system</keyword>
<keyword evidence="9" id="KW-1185">Reference proteome</keyword>
<comment type="caution">
    <text evidence="8">The sequence shown here is derived from an EMBL/GenBank/DDBJ whole genome shotgun (WGS) entry which is preliminary data.</text>
</comment>
<dbReference type="SUPFAM" id="SSF53335">
    <property type="entry name" value="S-adenosyl-L-methionine-dependent methyltransferases"/>
    <property type="match status" value="1"/>
</dbReference>
<feature type="active site" evidence="7">
    <location>
        <position position="122"/>
    </location>
</feature>
<dbReference type="Gene3D" id="3.90.120.10">
    <property type="entry name" value="DNA Methylase, subunit A, domain 2"/>
    <property type="match status" value="1"/>
</dbReference>
<dbReference type="PANTHER" id="PTHR10629">
    <property type="entry name" value="CYTOSINE-SPECIFIC METHYLTRANSFERASE"/>
    <property type="match status" value="1"/>
</dbReference>
<organism evidence="8 9">
    <name type="scientific">Aquimarina gracilis</name>
    <dbReference type="NCBI Taxonomy" id="874422"/>
    <lineage>
        <taxon>Bacteria</taxon>
        <taxon>Pseudomonadati</taxon>
        <taxon>Bacteroidota</taxon>
        <taxon>Flavobacteriia</taxon>
        <taxon>Flavobacteriales</taxon>
        <taxon>Flavobacteriaceae</taxon>
        <taxon>Aquimarina</taxon>
    </lineage>
</organism>
<evidence type="ECO:0000256" key="7">
    <source>
        <dbReference type="PROSITE-ProRule" id="PRU01016"/>
    </source>
</evidence>
<evidence type="ECO:0000256" key="4">
    <source>
        <dbReference type="ARBA" id="ARBA00022691"/>
    </source>
</evidence>
<reference evidence="8 9" key="1">
    <citation type="journal article" date="2013" name="Int. J. Syst. Evol. Microbiol.">
        <title>Aquimarina gracilis sp. nov., isolated from the gut microflora of a mussel, Mytilus coruscus, and emended description of Aquimarina spongiae.</title>
        <authorList>
            <person name="Park S.C."/>
            <person name="Choe H.N."/>
            <person name="Baik K.S."/>
            <person name="Seong C.N."/>
        </authorList>
    </citation>
    <scope>NUCLEOTIDE SEQUENCE [LARGE SCALE GENOMIC DNA]</scope>
    <source>
        <strain evidence="8 9">PSC32</strain>
    </source>
</reference>
<proteinExistence type="inferred from homology"/>
<keyword evidence="4 7" id="KW-0949">S-adenosyl-L-methionine</keyword>
<dbReference type="InterPro" id="IPR031303">
    <property type="entry name" value="C5_meth_CS"/>
</dbReference>
<gene>
    <name evidence="8" type="ORF">U6A24_12675</name>
</gene>
<dbReference type="InterPro" id="IPR001525">
    <property type="entry name" value="C5_MeTfrase"/>
</dbReference>
<dbReference type="PROSITE" id="PS51679">
    <property type="entry name" value="SAM_MT_C5"/>
    <property type="match status" value="1"/>
</dbReference>
<accession>A0ABU5ZWS2</accession>